<evidence type="ECO:0000259" key="10">
    <source>
        <dbReference type="Pfam" id="PF02225"/>
    </source>
</evidence>
<feature type="domain" description="Peptidase M4 C-terminal" evidence="11">
    <location>
        <begin position="334"/>
        <end position="358"/>
    </location>
</feature>
<evidence type="ECO:0000256" key="4">
    <source>
        <dbReference type="ARBA" id="ARBA00022729"/>
    </source>
</evidence>
<name>A0A1G6YR22_9ACTN</name>
<evidence type="ECO:0000256" key="8">
    <source>
        <dbReference type="PIRSR" id="PIRSR623612-1"/>
    </source>
</evidence>
<dbReference type="SUPFAM" id="SSF52025">
    <property type="entry name" value="PA domain"/>
    <property type="match status" value="1"/>
</dbReference>
<dbReference type="SUPFAM" id="SSF55486">
    <property type="entry name" value="Metalloproteases ('zincins'), catalytic domain"/>
    <property type="match status" value="2"/>
</dbReference>
<dbReference type="Pfam" id="PF02225">
    <property type="entry name" value="PA"/>
    <property type="match status" value="1"/>
</dbReference>
<reference evidence="15" key="1">
    <citation type="submission" date="2016-10" db="EMBL/GenBank/DDBJ databases">
        <authorList>
            <person name="Varghese N."/>
            <person name="Submissions S."/>
        </authorList>
    </citation>
    <scope>NUCLEOTIDE SEQUENCE [LARGE SCALE GENOMIC DNA]</scope>
    <source>
        <strain evidence="15">CGMCC 4.6858</strain>
    </source>
</reference>
<feature type="domain" description="FTP" evidence="12">
    <location>
        <begin position="76"/>
        <end position="107"/>
    </location>
</feature>
<dbReference type="Pfam" id="PF07504">
    <property type="entry name" value="FTP"/>
    <property type="match status" value="1"/>
</dbReference>
<keyword evidence="4" id="KW-0732">Signal</keyword>
<keyword evidence="3" id="KW-0479">Metal-binding</keyword>
<evidence type="ECO:0000256" key="1">
    <source>
        <dbReference type="ARBA" id="ARBA00009388"/>
    </source>
</evidence>
<dbReference type="InterPro" id="IPR027268">
    <property type="entry name" value="Peptidase_M4/M1_CTD_sf"/>
</dbReference>
<dbReference type="GO" id="GO:0046872">
    <property type="term" value="F:metal ion binding"/>
    <property type="evidence" value="ECO:0007669"/>
    <property type="project" value="UniProtKB-KW"/>
</dbReference>
<dbReference type="Gene3D" id="2.60.120.200">
    <property type="match status" value="1"/>
</dbReference>
<evidence type="ECO:0000259" key="13">
    <source>
        <dbReference type="Pfam" id="PF16640"/>
    </source>
</evidence>
<evidence type="ECO:0000259" key="12">
    <source>
        <dbReference type="Pfam" id="PF07504"/>
    </source>
</evidence>
<dbReference type="PANTHER" id="PTHR33794">
    <property type="entry name" value="BACILLOLYSIN"/>
    <property type="match status" value="1"/>
</dbReference>
<dbReference type="InterPro" id="IPR023612">
    <property type="entry name" value="Peptidase_M4"/>
</dbReference>
<dbReference type="STRING" id="1045774.SAMN05421872_112138"/>
<feature type="domain" description="Bacterial Ig-like" evidence="13">
    <location>
        <begin position="1019"/>
        <end position="1103"/>
    </location>
</feature>
<dbReference type="InterPro" id="IPR011096">
    <property type="entry name" value="FTP_domain"/>
</dbReference>
<dbReference type="InterPro" id="IPR046450">
    <property type="entry name" value="PA_dom_sf"/>
</dbReference>
<evidence type="ECO:0000313" key="14">
    <source>
        <dbReference type="EMBL" id="SDD92944.1"/>
    </source>
</evidence>
<dbReference type="Proteomes" id="UP000199034">
    <property type="component" value="Unassembled WGS sequence"/>
</dbReference>
<dbReference type="Pfam" id="PF01447">
    <property type="entry name" value="Peptidase_M4"/>
    <property type="match status" value="1"/>
</dbReference>
<dbReference type="PANTHER" id="PTHR33794:SF1">
    <property type="entry name" value="BACILLOLYSIN"/>
    <property type="match status" value="1"/>
</dbReference>
<organism evidence="14 15">
    <name type="scientific">Nocardioides lianchengensis</name>
    <dbReference type="NCBI Taxonomy" id="1045774"/>
    <lineage>
        <taxon>Bacteria</taxon>
        <taxon>Bacillati</taxon>
        <taxon>Actinomycetota</taxon>
        <taxon>Actinomycetes</taxon>
        <taxon>Propionibacteriales</taxon>
        <taxon>Nocardioidaceae</taxon>
        <taxon>Nocardioides</taxon>
    </lineage>
</organism>
<dbReference type="Gene3D" id="3.50.30.30">
    <property type="match status" value="1"/>
</dbReference>
<dbReference type="Gene3D" id="2.60.40.10">
    <property type="entry name" value="Immunoglobulins"/>
    <property type="match status" value="2"/>
</dbReference>
<dbReference type="InterPro" id="IPR050728">
    <property type="entry name" value="Zinc_Metalloprotease_M4"/>
</dbReference>
<keyword evidence="7 14" id="KW-0482">Metalloprotease</keyword>
<protein>
    <submittedName>
        <fullName evidence="14">Zn-dependent metalloprotease</fullName>
    </submittedName>
</protein>
<evidence type="ECO:0000256" key="6">
    <source>
        <dbReference type="ARBA" id="ARBA00022833"/>
    </source>
</evidence>
<comment type="similarity">
    <text evidence="1">Belongs to the peptidase M4 family.</text>
</comment>
<dbReference type="EMBL" id="FMZM01000012">
    <property type="protein sequence ID" value="SDD92944.1"/>
    <property type="molecule type" value="Genomic_DNA"/>
</dbReference>
<dbReference type="RefSeq" id="WP_179714421.1">
    <property type="nucleotide sequence ID" value="NZ_FMZM01000012.1"/>
</dbReference>
<evidence type="ECO:0000259" key="11">
    <source>
        <dbReference type="Pfam" id="PF02868"/>
    </source>
</evidence>
<feature type="domain" description="Peptidase M4 C-terminal" evidence="11">
    <location>
        <begin position="515"/>
        <end position="645"/>
    </location>
</feature>
<feature type="domain" description="Bacterial Ig-like" evidence="13">
    <location>
        <begin position="926"/>
        <end position="1006"/>
    </location>
</feature>
<feature type="domain" description="Peptidase M4" evidence="9">
    <location>
        <begin position="264"/>
        <end position="331"/>
    </location>
</feature>
<accession>A0A1G6YR22</accession>
<dbReference type="Gene3D" id="3.10.170.10">
    <property type="match status" value="1"/>
</dbReference>
<dbReference type="InterPro" id="IPR003137">
    <property type="entry name" value="PA_domain"/>
</dbReference>
<dbReference type="InterPro" id="IPR013783">
    <property type="entry name" value="Ig-like_fold"/>
</dbReference>
<dbReference type="InterPro" id="IPR001570">
    <property type="entry name" value="Peptidase_M4_C_domain"/>
</dbReference>
<feature type="active site" evidence="8">
    <location>
        <position position="324"/>
    </location>
</feature>
<dbReference type="Gene3D" id="3.10.450.490">
    <property type="match status" value="1"/>
</dbReference>
<keyword evidence="5" id="KW-0378">Hydrolase</keyword>
<gene>
    <name evidence="14" type="ORF">SAMN05421872_112138</name>
</gene>
<dbReference type="InterPro" id="IPR013856">
    <property type="entry name" value="Peptidase_M4_domain"/>
</dbReference>
<dbReference type="InterPro" id="IPR032109">
    <property type="entry name" value="Big_3_5"/>
</dbReference>
<evidence type="ECO:0000256" key="3">
    <source>
        <dbReference type="ARBA" id="ARBA00022723"/>
    </source>
</evidence>
<dbReference type="PRINTS" id="PR00730">
    <property type="entry name" value="THERMOLYSIN"/>
</dbReference>
<evidence type="ECO:0000256" key="2">
    <source>
        <dbReference type="ARBA" id="ARBA00022670"/>
    </source>
</evidence>
<feature type="active site" description="Proton donor" evidence="8">
    <location>
        <position position="577"/>
    </location>
</feature>
<proteinExistence type="inferred from homology"/>
<evidence type="ECO:0000256" key="5">
    <source>
        <dbReference type="ARBA" id="ARBA00022801"/>
    </source>
</evidence>
<keyword evidence="6" id="KW-0862">Zinc</keyword>
<evidence type="ECO:0000259" key="9">
    <source>
        <dbReference type="Pfam" id="PF01447"/>
    </source>
</evidence>
<dbReference type="CDD" id="cd04818">
    <property type="entry name" value="PA_subtilisin_1"/>
    <property type="match status" value="1"/>
</dbReference>
<dbReference type="AlphaFoldDB" id="A0A1G6YR22"/>
<dbReference type="Pfam" id="PF02868">
    <property type="entry name" value="Peptidase_M4_C"/>
    <property type="match status" value="2"/>
</dbReference>
<feature type="domain" description="PA" evidence="10">
    <location>
        <begin position="433"/>
        <end position="508"/>
    </location>
</feature>
<dbReference type="GO" id="GO:0005975">
    <property type="term" value="P:carbohydrate metabolic process"/>
    <property type="evidence" value="ECO:0007669"/>
    <property type="project" value="UniProtKB-ARBA"/>
</dbReference>
<dbReference type="GO" id="GO:0006508">
    <property type="term" value="P:proteolysis"/>
    <property type="evidence" value="ECO:0007669"/>
    <property type="project" value="UniProtKB-KW"/>
</dbReference>
<evidence type="ECO:0000256" key="7">
    <source>
        <dbReference type="ARBA" id="ARBA00023049"/>
    </source>
</evidence>
<dbReference type="GO" id="GO:0004222">
    <property type="term" value="F:metalloendopeptidase activity"/>
    <property type="evidence" value="ECO:0007669"/>
    <property type="project" value="InterPro"/>
</dbReference>
<dbReference type="Pfam" id="PF16640">
    <property type="entry name" value="Big_3_5"/>
    <property type="match status" value="2"/>
</dbReference>
<keyword evidence="2 14" id="KW-0645">Protease</keyword>
<dbReference type="Gene3D" id="1.10.390.10">
    <property type="entry name" value="Neutral Protease Domain 2"/>
    <property type="match status" value="2"/>
</dbReference>
<sequence>MKDDARGTARVTTERATGRVGFARATDLLPSFEAGSKSTAAAKAGAYLDQYAAAFGARRGELKQTGVTADAYGWTVDYAQSYRGVEVFGSQIRAQVDKQGDLTAVSGYAAPSLDLAVTPALDEATAKAKAVKLVKAGPTGVDPDMPASFTDGAEAASAKLMIYRLGSTRGVNGKAVLAWVVEVSNAKTVRETVILDAATGKPVNRWSMIAHALDRELYEAFLDDNGTPDDESDDTVGGLDEPVWTEGDAFPGTLDQDQQNEVQGTGEAYWMFRNTFGRDSYDGLGSKMITVNNDPTIACPNANWNGATTNYCSGVTSDDTVAHEWAHAYTEYTSGLVYQWQSGAMNEAYSDIWGETVDILNDRFNEGDDGTRTAGLCSQYTRGAVGVRINAPAGIAGDCDSVPASFGPVFTKAGVTTDLIVGTDPADPDGPTPTDGCSPFTNAAQIAGKFVYVDRGTCPFSTKTQHAVDAGATGIVVGNNSPTGALVSMSGDADIYGVMVDQASGTKIKSATSTVNITVKDIDEADKDTSGRWLSGEDDPAFGGAIRDMWSPTCYGDPGKVSDAEYYCEFSDSGGVHSNSGVVNHAYALLVDGGTYNGVTVPAIGLDKAANLFWRTQTAYLGQTSDFADLADGLAASCVDLTGQPINKVTLGQSATGGSAATPEAADPITTDDCAAVTAVAQATELRVEPVQCNFQPMLDKATPSLCGADFKTEVTYAEDFEDGLAGWTQDEELAFPEGSGLDWTADDSAPGDHAGSVAYGPAPSAGKCTGAAGDISSRNGLISPAITIAEGSKSMLSFDHYVATEIDFDGANVKVSVGGGEFSIVPTAAYVFNAPGRTLETAAGDNTNPMAGQAAFTGTDGNEPGGSWGTSIIDLTKIPGAVPGASVKFRFDIGRDGCGGLDGWYVDNVTVTNCIAKPAGTITATHVPEPSAYGKASKLSVSVAGEAPTGTVTVAEGSKQIANATLAAGKATVNLPKTLSAGTHRLTISYSGDDNNVASTTTKAIKVAKATSKTRASVTPKRVRAGKAVRVKALVNVANSVKPTGKVVVTLKGKRVGSATVNSKGRVTITVKRLKAGRHTLVVTYGGNGNISASKDRVTVRVVRR</sequence>
<evidence type="ECO:0000313" key="15">
    <source>
        <dbReference type="Proteomes" id="UP000199034"/>
    </source>
</evidence>
<keyword evidence="15" id="KW-1185">Reference proteome</keyword>